<evidence type="ECO:0000313" key="1">
    <source>
        <dbReference type="EMBL" id="MPN44994.1"/>
    </source>
</evidence>
<reference evidence="1" key="1">
    <citation type="submission" date="2019-08" db="EMBL/GenBank/DDBJ databases">
        <authorList>
            <person name="Kucharzyk K."/>
            <person name="Murdoch R.W."/>
            <person name="Higgins S."/>
            <person name="Loffler F."/>
        </authorList>
    </citation>
    <scope>NUCLEOTIDE SEQUENCE</scope>
</reference>
<accession>A0A645I9K6</accession>
<gene>
    <name evidence="1" type="ORF">SDC9_192561</name>
</gene>
<dbReference type="SUPFAM" id="SSF89260">
    <property type="entry name" value="Collagen-binding domain"/>
    <property type="match status" value="1"/>
</dbReference>
<dbReference type="EMBL" id="VSSQ01104563">
    <property type="protein sequence ID" value="MPN44994.1"/>
    <property type="molecule type" value="Genomic_DNA"/>
</dbReference>
<sequence>MVKDMLFTGGAYLVVESGDKGKGKQNTDYFVSIVYDQFPTETISNNTQAKATSVNFETIGTAEVAKASDWVGYGDAIDFFSFELDAAGQIDLNLSNLTNSGLRIGSDLKVKLYDSTGKVLKLDKNLTSSELEIGTYAVSVEVSKPEKNWTGYDLSITKLA</sequence>
<dbReference type="AlphaFoldDB" id="A0A645I9K6"/>
<proteinExistence type="predicted"/>
<organism evidence="1">
    <name type="scientific">bioreactor metagenome</name>
    <dbReference type="NCBI Taxonomy" id="1076179"/>
    <lineage>
        <taxon>unclassified sequences</taxon>
        <taxon>metagenomes</taxon>
        <taxon>ecological metagenomes</taxon>
    </lineage>
</organism>
<dbReference type="Gene3D" id="2.60.120.380">
    <property type="match status" value="1"/>
</dbReference>
<comment type="caution">
    <text evidence="1">The sequence shown here is derived from an EMBL/GenBank/DDBJ whole genome shotgun (WGS) entry which is preliminary data.</text>
</comment>
<protein>
    <submittedName>
        <fullName evidence="1">Uncharacterized protein</fullName>
    </submittedName>
</protein>
<name>A0A645I9K6_9ZZZZ</name>